<accession>A0A265NA26</accession>
<dbReference type="AlphaFoldDB" id="A0A265NA26"/>
<feature type="transmembrane region" description="Helical" evidence="1">
    <location>
        <begin position="37"/>
        <end position="58"/>
    </location>
</feature>
<protein>
    <submittedName>
        <fullName evidence="2">Uncharacterized protein</fullName>
    </submittedName>
</protein>
<keyword evidence="3" id="KW-1185">Reference proteome</keyword>
<evidence type="ECO:0000313" key="2">
    <source>
        <dbReference type="EMBL" id="OZU88880.1"/>
    </source>
</evidence>
<sequence length="67" mass="7097">MNRFAALFLSAILAGFALIIVTDLAASFITSAAIANLLIAVGAIAVIVFALALLYLAVRALFRKEWT</sequence>
<keyword evidence="1" id="KW-0472">Membrane</keyword>
<dbReference type="Proteomes" id="UP000216498">
    <property type="component" value="Unassembled WGS sequence"/>
</dbReference>
<dbReference type="EMBL" id="NPMS01000003">
    <property type="protein sequence ID" value="OZU88880.1"/>
    <property type="molecule type" value="Genomic_DNA"/>
</dbReference>
<proteinExistence type="predicted"/>
<organism evidence="2 3">
    <name type="scientific">Virgibacillus indicus</name>
    <dbReference type="NCBI Taxonomy" id="2024554"/>
    <lineage>
        <taxon>Bacteria</taxon>
        <taxon>Bacillati</taxon>
        <taxon>Bacillota</taxon>
        <taxon>Bacilli</taxon>
        <taxon>Bacillales</taxon>
        <taxon>Bacillaceae</taxon>
        <taxon>Virgibacillus</taxon>
    </lineage>
</organism>
<name>A0A265NA26_9BACI</name>
<keyword evidence="1" id="KW-1133">Transmembrane helix</keyword>
<evidence type="ECO:0000313" key="3">
    <source>
        <dbReference type="Proteomes" id="UP000216498"/>
    </source>
</evidence>
<dbReference type="RefSeq" id="WP_094885240.1">
    <property type="nucleotide sequence ID" value="NZ_NPMS01000003.1"/>
</dbReference>
<reference evidence="2 3" key="1">
    <citation type="submission" date="2017-08" db="EMBL/GenBank/DDBJ databases">
        <title>Virgibacillus indicus sp. nov. and Virgibacillus profoundi sp. nov, two moderately halophilic bacteria isolated from marine sediment by using the Microfluidic Streak Plate.</title>
        <authorList>
            <person name="Xu B."/>
            <person name="Hu B."/>
            <person name="Wang J."/>
            <person name="Zhu Y."/>
            <person name="Huang L."/>
            <person name="Du W."/>
            <person name="Huang Y."/>
        </authorList>
    </citation>
    <scope>NUCLEOTIDE SEQUENCE [LARGE SCALE GENOMIC DNA]</scope>
    <source>
        <strain evidence="2 3">IO3-P2-C2</strain>
    </source>
</reference>
<keyword evidence="1" id="KW-0812">Transmembrane</keyword>
<gene>
    <name evidence="2" type="ORF">CIL03_07610</name>
</gene>
<comment type="caution">
    <text evidence="2">The sequence shown here is derived from an EMBL/GenBank/DDBJ whole genome shotgun (WGS) entry which is preliminary data.</text>
</comment>
<evidence type="ECO:0000256" key="1">
    <source>
        <dbReference type="SAM" id="Phobius"/>
    </source>
</evidence>